<protein>
    <submittedName>
        <fullName evidence="1">Uncharacterized protein</fullName>
    </submittedName>
</protein>
<dbReference type="Proteomes" id="UP000807504">
    <property type="component" value="Unassembled WGS sequence"/>
</dbReference>
<sequence>MSATLAVVPVELGSNIVIANRFNKRLIFVELACPLLVVVLKEIVLIDLKRDCLLQNWHVHYSRRCSNRLSAHRSNERLMIVELACPLLSPLFQKIFVGSYCSCPPVGSEALLLAPIISHVYVFQNKGHGFKVSRVSDNWPGPIFGDPGVAARYFVRVATRSWPLELLPGADQHILKYKASALAEMLVDES</sequence>
<accession>A0A8T0F3J0</accession>
<comment type="caution">
    <text evidence="1">The sequence shown here is derived from an EMBL/GenBank/DDBJ whole genome shotgun (WGS) entry which is preliminary data.</text>
</comment>
<dbReference type="AlphaFoldDB" id="A0A8T0F3J0"/>
<name>A0A8T0F3J0_ARGBR</name>
<reference evidence="1" key="2">
    <citation type="submission" date="2020-06" db="EMBL/GenBank/DDBJ databases">
        <authorList>
            <person name="Sheffer M."/>
        </authorList>
    </citation>
    <scope>NUCLEOTIDE SEQUENCE</scope>
</reference>
<evidence type="ECO:0000313" key="1">
    <source>
        <dbReference type="EMBL" id="KAF8783092.1"/>
    </source>
</evidence>
<dbReference type="EMBL" id="JABXBU010001863">
    <property type="protein sequence ID" value="KAF8783092.1"/>
    <property type="molecule type" value="Genomic_DNA"/>
</dbReference>
<gene>
    <name evidence="1" type="ORF">HNY73_013301</name>
</gene>
<organism evidence="1 2">
    <name type="scientific">Argiope bruennichi</name>
    <name type="common">Wasp spider</name>
    <name type="synonym">Aranea bruennichi</name>
    <dbReference type="NCBI Taxonomy" id="94029"/>
    <lineage>
        <taxon>Eukaryota</taxon>
        <taxon>Metazoa</taxon>
        <taxon>Ecdysozoa</taxon>
        <taxon>Arthropoda</taxon>
        <taxon>Chelicerata</taxon>
        <taxon>Arachnida</taxon>
        <taxon>Araneae</taxon>
        <taxon>Araneomorphae</taxon>
        <taxon>Entelegynae</taxon>
        <taxon>Araneoidea</taxon>
        <taxon>Araneidae</taxon>
        <taxon>Argiope</taxon>
    </lineage>
</organism>
<proteinExistence type="predicted"/>
<evidence type="ECO:0000313" key="2">
    <source>
        <dbReference type="Proteomes" id="UP000807504"/>
    </source>
</evidence>
<reference evidence="1" key="1">
    <citation type="journal article" date="2020" name="bioRxiv">
        <title>Chromosome-level reference genome of the European wasp spider Argiope bruennichi: a resource for studies on range expansion and evolutionary adaptation.</title>
        <authorList>
            <person name="Sheffer M.M."/>
            <person name="Hoppe A."/>
            <person name="Krehenwinkel H."/>
            <person name="Uhl G."/>
            <person name="Kuss A.W."/>
            <person name="Jensen L."/>
            <person name="Jensen C."/>
            <person name="Gillespie R.G."/>
            <person name="Hoff K.J."/>
            <person name="Prost S."/>
        </authorList>
    </citation>
    <scope>NUCLEOTIDE SEQUENCE</scope>
</reference>
<keyword evidence="2" id="KW-1185">Reference proteome</keyword>